<feature type="region of interest" description="Disordered" evidence="1">
    <location>
        <begin position="1"/>
        <end position="54"/>
    </location>
</feature>
<feature type="compositionally biased region" description="Acidic residues" evidence="1">
    <location>
        <begin position="44"/>
        <end position="54"/>
    </location>
</feature>
<dbReference type="SUPFAM" id="SSF69593">
    <property type="entry name" value="Glycerol-3-phosphate (1)-acyltransferase"/>
    <property type="match status" value="1"/>
</dbReference>
<dbReference type="CDD" id="cd07987">
    <property type="entry name" value="LPLAT_MGAT-like"/>
    <property type="match status" value="1"/>
</dbReference>
<organism evidence="3">
    <name type="scientific">uncultured Nocardioidaceae bacterium</name>
    <dbReference type="NCBI Taxonomy" id="253824"/>
    <lineage>
        <taxon>Bacteria</taxon>
        <taxon>Bacillati</taxon>
        <taxon>Actinomycetota</taxon>
        <taxon>Actinomycetes</taxon>
        <taxon>Propionibacteriales</taxon>
        <taxon>Nocardioidaceae</taxon>
        <taxon>environmental samples</taxon>
    </lineage>
</organism>
<dbReference type="GO" id="GO:0016020">
    <property type="term" value="C:membrane"/>
    <property type="evidence" value="ECO:0007669"/>
    <property type="project" value="TreeGrafter"/>
</dbReference>
<gene>
    <name evidence="3" type="ORF">AVDCRST_MAG47-2325</name>
</gene>
<proteinExistence type="predicted"/>
<keyword evidence="3" id="KW-0808">Transferase</keyword>
<evidence type="ECO:0000313" key="3">
    <source>
        <dbReference type="EMBL" id="CAA9383146.1"/>
    </source>
</evidence>
<evidence type="ECO:0000256" key="1">
    <source>
        <dbReference type="SAM" id="MobiDB-lite"/>
    </source>
</evidence>
<feature type="compositionally biased region" description="Low complexity" evidence="1">
    <location>
        <begin position="25"/>
        <end position="43"/>
    </location>
</feature>
<protein>
    <submittedName>
        <fullName evidence="3">Acyltransferase family protein</fullName>
    </submittedName>
</protein>
<feature type="domain" description="Phospholipid/glycerol acyltransferase" evidence="2">
    <location>
        <begin position="194"/>
        <end position="311"/>
    </location>
</feature>
<name>A0A6J4NBF1_9ACTN</name>
<reference evidence="3" key="1">
    <citation type="submission" date="2020-02" db="EMBL/GenBank/DDBJ databases">
        <authorList>
            <person name="Meier V. D."/>
        </authorList>
    </citation>
    <scope>NUCLEOTIDE SEQUENCE</scope>
    <source>
        <strain evidence="3">AVDCRST_MAG47</strain>
    </source>
</reference>
<dbReference type="EMBL" id="CADCUK010000154">
    <property type="protein sequence ID" value="CAA9383146.1"/>
    <property type="molecule type" value="Genomic_DNA"/>
</dbReference>
<dbReference type="SMART" id="SM00563">
    <property type="entry name" value="PlsC"/>
    <property type="match status" value="1"/>
</dbReference>
<dbReference type="InterPro" id="IPR002123">
    <property type="entry name" value="Plipid/glycerol_acylTrfase"/>
</dbReference>
<dbReference type="PANTHER" id="PTHR22753">
    <property type="entry name" value="TRANSMEMBRANE PROTEIN 68"/>
    <property type="match status" value="1"/>
</dbReference>
<sequence>MGDAEIIPLGTRGRPGRGTGRDKPSSSSRSLAGGASPAAPGAGEDTEVPTDLTDEVPAEAPAELPIEPVTDVPPTLVELDASAVDPVFGEALDEAARPPVTTTPAGVTDVPFGELLAAATRAAQVVFGEDADQKLAQLLAFLRRRVTGDYEVDEYGMDPELTERFLLELVRPLATKWFRVEVRGVENIPTDGGALVVANHSGTVPIDGLVTMFAVHETTGRSLRPLGADLVFRLPFIGELARKSGATLACNEDAVRMLSKGELAAVWPEGFKGVGKPYSERYKLQRFGRGGFVSAAIKTGVPIVPCSIVGAEEIYPLVGNIPILARLLGVPYIPVTPFFPLLGPLGLVPLPSKWIIEFGEPIRTDSYDSGAADDPMLVFNVTDQVRETIQQTLYSLLMRRKSIFH</sequence>
<keyword evidence="3" id="KW-0012">Acyltransferase</keyword>
<evidence type="ECO:0000259" key="2">
    <source>
        <dbReference type="SMART" id="SM00563"/>
    </source>
</evidence>
<dbReference type="AlphaFoldDB" id="A0A6J4NBF1"/>
<dbReference type="GO" id="GO:0016746">
    <property type="term" value="F:acyltransferase activity"/>
    <property type="evidence" value="ECO:0007669"/>
    <property type="project" value="UniProtKB-KW"/>
</dbReference>
<dbReference type="PANTHER" id="PTHR22753:SF14">
    <property type="entry name" value="MONOACYLGLYCEROL_DIACYLGLYCEROL O-ACYLTRANSFERASE"/>
    <property type="match status" value="1"/>
</dbReference>
<accession>A0A6J4NBF1</accession>
<dbReference type="Pfam" id="PF01553">
    <property type="entry name" value="Acyltransferase"/>
    <property type="match status" value="1"/>
</dbReference>